<accession>R9H561</accession>
<dbReference type="EMBL" id="AQPN01000020">
    <property type="protein sequence ID" value="EOR96314.1"/>
    <property type="molecule type" value="Genomic_DNA"/>
</dbReference>
<dbReference type="Pfam" id="PF14511">
    <property type="entry name" value="RE_EcoO109I"/>
    <property type="match status" value="1"/>
</dbReference>
<proteinExistence type="predicted"/>
<evidence type="ECO:0000313" key="2">
    <source>
        <dbReference type="EMBL" id="EOR96314.1"/>
    </source>
</evidence>
<protein>
    <recommendedName>
        <fullName evidence="1">Type II restriction endonuclease EcoO109IR domain-containing protein</fullName>
    </recommendedName>
</protein>
<dbReference type="eggNOG" id="ENOG502Z8WB">
    <property type="taxonomic scope" value="Bacteria"/>
</dbReference>
<evidence type="ECO:0000313" key="3">
    <source>
        <dbReference type="Proteomes" id="UP000014174"/>
    </source>
</evidence>
<dbReference type="CDD" id="cd22345">
    <property type="entry name" value="PDDEXK_nuclease"/>
    <property type="match status" value="1"/>
</dbReference>
<dbReference type="REBASE" id="68672">
    <property type="entry name" value="AsvMN127ORF549P"/>
</dbReference>
<keyword evidence="3" id="KW-1185">Reference proteome</keyword>
<dbReference type="PATRIC" id="fig|1150600.3.peg.540"/>
<comment type="caution">
    <text evidence="2">The sequence shown here is derived from an EMBL/GenBank/DDBJ whole genome shotgun (WGS) entry which is preliminary data.</text>
</comment>
<dbReference type="AlphaFoldDB" id="R9H561"/>
<dbReference type="Proteomes" id="UP000014174">
    <property type="component" value="Unassembled WGS sequence"/>
</dbReference>
<dbReference type="SUPFAM" id="SSF52980">
    <property type="entry name" value="Restriction endonuclease-like"/>
    <property type="match status" value="1"/>
</dbReference>
<feature type="domain" description="Type II restriction endonuclease EcoO109IR" evidence="1">
    <location>
        <begin position="12"/>
        <end position="210"/>
    </location>
</feature>
<dbReference type="InterPro" id="IPR011335">
    <property type="entry name" value="Restrct_endonuc-II-like"/>
</dbReference>
<name>R9H561_9SPHI</name>
<reference evidence="2 3" key="1">
    <citation type="journal article" date="2013" name="Genome Announc.">
        <title>Draft Genome Sequence of Arcticibacter svalbardensis Strain MN12-7T, a Member of the Family Sphingobacteriaceae Isolated from an Arctic Soil Sample.</title>
        <authorList>
            <person name="Shivaji S."/>
            <person name="Ara S."/>
            <person name="Prasad S."/>
            <person name="Manasa B.P."/>
            <person name="Begum Z."/>
            <person name="Singh A."/>
            <person name="Kumar Pinnaka A."/>
        </authorList>
    </citation>
    <scope>NUCLEOTIDE SEQUENCE [LARGE SCALE GENOMIC DNA]</scope>
    <source>
        <strain evidence="2 3">MN12-7</strain>
    </source>
</reference>
<evidence type="ECO:0000259" key="1">
    <source>
        <dbReference type="Pfam" id="PF14511"/>
    </source>
</evidence>
<gene>
    <name evidence="2" type="ORF">ADIARSV_0549</name>
</gene>
<organism evidence="2 3">
    <name type="scientific">Arcticibacter svalbardensis MN12-7</name>
    <dbReference type="NCBI Taxonomy" id="1150600"/>
    <lineage>
        <taxon>Bacteria</taxon>
        <taxon>Pseudomonadati</taxon>
        <taxon>Bacteroidota</taxon>
        <taxon>Sphingobacteriia</taxon>
        <taxon>Sphingobacteriales</taxon>
        <taxon>Sphingobacteriaceae</taxon>
        <taxon>Arcticibacter</taxon>
    </lineage>
</organism>
<sequence length="265" mass="29993">MVENMTKLDLNDVTRYVENNIKDFHEKRLAKVNSIKLSDVIRAKNPYLFKAKNVTTASEIIDGILSAFLSSSEEGIFGNWLERLAIYINQAVYGGQKAAVDGIDLDFVKDGKRYLVAIKSGPNWGNDSQYKKLIDQFNTARKRLSTSGGKVETICVNGCCYGRSQDKSELKAKGNYYKMCGQRFWELISGDPNLFIDIIVPIGHEAERQNQEFNVSYGNLKNRLEKEFLLQFTDEAGAIDWAKLIKFNSLTEVKVPTPKKGKQIK</sequence>
<dbReference type="InterPro" id="IPR032793">
    <property type="entry name" value="RE_EcoO109IR"/>
</dbReference>